<organism evidence="1">
    <name type="scientific">Tanacetum cinerariifolium</name>
    <name type="common">Dalmatian daisy</name>
    <name type="synonym">Chrysanthemum cinerariifolium</name>
    <dbReference type="NCBI Taxonomy" id="118510"/>
    <lineage>
        <taxon>Eukaryota</taxon>
        <taxon>Viridiplantae</taxon>
        <taxon>Streptophyta</taxon>
        <taxon>Embryophyta</taxon>
        <taxon>Tracheophyta</taxon>
        <taxon>Spermatophyta</taxon>
        <taxon>Magnoliopsida</taxon>
        <taxon>eudicotyledons</taxon>
        <taxon>Gunneridae</taxon>
        <taxon>Pentapetalae</taxon>
        <taxon>asterids</taxon>
        <taxon>campanulids</taxon>
        <taxon>Asterales</taxon>
        <taxon>Asteraceae</taxon>
        <taxon>Asteroideae</taxon>
        <taxon>Anthemideae</taxon>
        <taxon>Anthemidinae</taxon>
        <taxon>Tanacetum</taxon>
    </lineage>
</organism>
<evidence type="ECO:0000313" key="1">
    <source>
        <dbReference type="EMBL" id="GEZ46685.1"/>
    </source>
</evidence>
<dbReference type="EMBL" id="BKCJ010282389">
    <property type="protein sequence ID" value="GEZ46685.1"/>
    <property type="molecule type" value="Genomic_DNA"/>
</dbReference>
<sequence length="126" mass="14149">MATLSPWHVKAHSSILDFRLLKYWCICKTKMAHMRFRGVAVIIKRGLQIVEVNPQVRKGYVPPPTSGCLVAHICDATTTKGNECRVYFLEHAVAYGDIRYEVLYEEALRDSLEKARAVSGIANAIA</sequence>
<protein>
    <submittedName>
        <fullName evidence="1">Uncharacterized protein</fullName>
    </submittedName>
</protein>
<reference evidence="1" key="1">
    <citation type="journal article" date="2019" name="Sci. Rep.">
        <title>Draft genome of Tanacetum cinerariifolium, the natural source of mosquito coil.</title>
        <authorList>
            <person name="Yamashiro T."/>
            <person name="Shiraishi A."/>
            <person name="Satake H."/>
            <person name="Nakayama K."/>
        </authorList>
    </citation>
    <scope>NUCLEOTIDE SEQUENCE</scope>
</reference>
<gene>
    <name evidence="1" type="ORF">Tci_518658</name>
</gene>
<comment type="caution">
    <text evidence="1">The sequence shown here is derived from an EMBL/GenBank/DDBJ whole genome shotgun (WGS) entry which is preliminary data.</text>
</comment>
<dbReference type="AlphaFoldDB" id="A0A699IC68"/>
<accession>A0A699IC68</accession>
<proteinExistence type="predicted"/>
<name>A0A699IC68_TANCI</name>